<dbReference type="PROSITE" id="PS51635">
    <property type="entry name" value="PNPLA"/>
    <property type="match status" value="1"/>
</dbReference>
<dbReference type="Pfam" id="PF01734">
    <property type="entry name" value="Patatin"/>
    <property type="match status" value="1"/>
</dbReference>
<dbReference type="SUPFAM" id="SSF52151">
    <property type="entry name" value="FabD/lysophospholipase-like"/>
    <property type="match status" value="1"/>
</dbReference>
<accession>A0A1M7LRL8</accession>
<dbReference type="GO" id="GO:0016042">
    <property type="term" value="P:lipid catabolic process"/>
    <property type="evidence" value="ECO:0007669"/>
    <property type="project" value="UniProtKB-UniRule"/>
</dbReference>
<dbReference type="Proteomes" id="UP000184038">
    <property type="component" value="Unassembled WGS sequence"/>
</dbReference>
<gene>
    <name evidence="5" type="ORF">SAMN02746066_03367</name>
</gene>
<feature type="short sequence motif" description="GXSXG" evidence="3">
    <location>
        <begin position="49"/>
        <end position="53"/>
    </location>
</feature>
<dbReference type="AlphaFoldDB" id="A0A1M7LRL8"/>
<reference evidence="5 6" key="1">
    <citation type="submission" date="2016-11" db="EMBL/GenBank/DDBJ databases">
        <authorList>
            <person name="Jaros S."/>
            <person name="Januszkiewicz K."/>
            <person name="Wedrychowicz H."/>
        </authorList>
    </citation>
    <scope>NUCLEOTIDE SEQUENCE [LARGE SCALE GENOMIC DNA]</scope>
    <source>
        <strain evidence="5 6">DSM 15930</strain>
    </source>
</reference>
<dbReference type="GO" id="GO:0004620">
    <property type="term" value="F:phospholipase activity"/>
    <property type="evidence" value="ECO:0007669"/>
    <property type="project" value="TreeGrafter"/>
</dbReference>
<dbReference type="PANTHER" id="PTHR32176:SF92">
    <property type="entry name" value="XYLOSE ISOMERASE"/>
    <property type="match status" value="1"/>
</dbReference>
<feature type="active site" description="Nucleophile" evidence="3">
    <location>
        <position position="51"/>
    </location>
</feature>
<comment type="similarity">
    <text evidence="1">Belongs to the patatin family.</text>
</comment>
<dbReference type="EMBL" id="FRCP01000017">
    <property type="protein sequence ID" value="SHM80324.1"/>
    <property type="molecule type" value="Genomic_DNA"/>
</dbReference>
<evidence type="ECO:0000256" key="3">
    <source>
        <dbReference type="PROSITE-ProRule" id="PRU01161"/>
    </source>
</evidence>
<keyword evidence="3 5" id="KW-0378">Hydrolase</keyword>
<organism evidence="5 6">
    <name type="scientific">Anaerosporobacter mobilis DSM 15930</name>
    <dbReference type="NCBI Taxonomy" id="1120996"/>
    <lineage>
        <taxon>Bacteria</taxon>
        <taxon>Bacillati</taxon>
        <taxon>Bacillota</taxon>
        <taxon>Clostridia</taxon>
        <taxon>Lachnospirales</taxon>
        <taxon>Lachnospiraceae</taxon>
        <taxon>Anaerosporobacter</taxon>
    </lineage>
</organism>
<dbReference type="GO" id="GO:0047372">
    <property type="term" value="F:monoacylglycerol lipase activity"/>
    <property type="evidence" value="ECO:0007669"/>
    <property type="project" value="TreeGrafter"/>
</dbReference>
<feature type="short sequence motif" description="DGA/G" evidence="3">
    <location>
        <begin position="193"/>
        <end position="195"/>
    </location>
</feature>
<evidence type="ECO:0000313" key="5">
    <source>
        <dbReference type="EMBL" id="SHM80324.1"/>
    </source>
</evidence>
<keyword evidence="3" id="KW-0442">Lipid degradation</keyword>
<dbReference type="STRING" id="1120996.SAMN02746066_03367"/>
<name>A0A1M7LRL8_9FIRM</name>
<evidence type="ECO:0000256" key="2">
    <source>
        <dbReference type="ARBA" id="ARBA00023098"/>
    </source>
</evidence>
<feature type="active site" description="Proton acceptor" evidence="3">
    <location>
        <position position="193"/>
    </location>
</feature>
<protein>
    <submittedName>
        <fullName evidence="5">Patatin-like phospholipase/acyl hydrolase</fullName>
    </submittedName>
</protein>
<dbReference type="PANTHER" id="PTHR32176">
    <property type="entry name" value="XYLOSE ISOMERASE"/>
    <property type="match status" value="1"/>
</dbReference>
<dbReference type="Gene3D" id="3.40.1090.10">
    <property type="entry name" value="Cytosolic phospholipase A2 catalytic domain"/>
    <property type="match status" value="1"/>
</dbReference>
<dbReference type="InterPro" id="IPR002641">
    <property type="entry name" value="PNPLA_dom"/>
</dbReference>
<dbReference type="OrthoDB" id="9807112at2"/>
<evidence type="ECO:0000259" key="4">
    <source>
        <dbReference type="PROSITE" id="PS51635"/>
    </source>
</evidence>
<evidence type="ECO:0000313" key="6">
    <source>
        <dbReference type="Proteomes" id="UP000184038"/>
    </source>
</evidence>
<proteinExistence type="inferred from homology"/>
<dbReference type="InterPro" id="IPR016035">
    <property type="entry name" value="Acyl_Trfase/lysoPLipase"/>
</dbReference>
<evidence type="ECO:0000256" key="1">
    <source>
        <dbReference type="ARBA" id="ARBA00010240"/>
    </source>
</evidence>
<keyword evidence="2 3" id="KW-0443">Lipid metabolism</keyword>
<feature type="domain" description="PNPLA" evidence="4">
    <location>
        <begin position="6"/>
        <end position="206"/>
    </location>
</feature>
<dbReference type="RefSeq" id="WP_073289562.1">
    <property type="nucleotide sequence ID" value="NZ_FRCP01000017.1"/>
</dbReference>
<feature type="short sequence motif" description="GXGXXG" evidence="3">
    <location>
        <begin position="10"/>
        <end position="15"/>
    </location>
</feature>
<sequence>MSTTILSIDGGGMKGIVSALVLIELEDILKKYTGANTVYLVDYFDLIAGTSTGSILAALLLCPNDCNRPKYTASDALNLYLTKGKTMFQTNPLHKLRTLGGLIGPKYKNKALVAELNSYFGSVKTAELLKPCLLTSYNMTTRDSLFFNSLSSLKSEDRNFNLADAVLASTAAPTFFPPSCIKAYNSCEDCLVDGGVFANNPSLCALIEALKLERTKNINDTMVLSIGNVYSAKSYDYNKVKHWGAINWAFPLLDVLMDASEQTVDYQLNKLYSTLGVSNQYLRVVANVNENVPSMDDTSQKAIDRLLEIGNELVKKKHRDLEHYARMLFDNHKRNQIKDTRRVI</sequence>
<keyword evidence="6" id="KW-1185">Reference proteome</keyword>